<dbReference type="GO" id="GO:0004029">
    <property type="term" value="F:aldehyde dehydrogenase (NAD+) activity"/>
    <property type="evidence" value="ECO:0007669"/>
    <property type="project" value="TreeGrafter"/>
</dbReference>
<name>A0A0B4GCE5_METAF</name>
<evidence type="ECO:0000259" key="1">
    <source>
        <dbReference type="Pfam" id="PF01370"/>
    </source>
</evidence>
<evidence type="ECO:0000313" key="3">
    <source>
        <dbReference type="Proteomes" id="UP000031186"/>
    </source>
</evidence>
<feature type="domain" description="NAD-dependent epimerase/dehydratase" evidence="1">
    <location>
        <begin position="3"/>
        <end position="203"/>
    </location>
</feature>
<dbReference type="OrthoDB" id="419598at2759"/>
<evidence type="ECO:0000313" key="2">
    <source>
        <dbReference type="EMBL" id="KID65974.1"/>
    </source>
</evidence>
<dbReference type="InterPro" id="IPR036291">
    <property type="entry name" value="NAD(P)-bd_dom_sf"/>
</dbReference>
<dbReference type="EMBL" id="AZNF01000006">
    <property type="protein sequence ID" value="KID65974.1"/>
    <property type="molecule type" value="Genomic_DNA"/>
</dbReference>
<proteinExistence type="predicted"/>
<dbReference type="Proteomes" id="UP000031186">
    <property type="component" value="Unassembled WGS sequence"/>
</dbReference>
<dbReference type="PANTHER" id="PTHR48079">
    <property type="entry name" value="PROTEIN YEEZ"/>
    <property type="match status" value="1"/>
</dbReference>
<organism evidence="2 3">
    <name type="scientific">Metarhizium anisopliae (strain ARSEF 549)</name>
    <dbReference type="NCBI Taxonomy" id="3151832"/>
    <lineage>
        <taxon>Eukaryota</taxon>
        <taxon>Fungi</taxon>
        <taxon>Dikarya</taxon>
        <taxon>Ascomycota</taxon>
        <taxon>Pezizomycotina</taxon>
        <taxon>Sordariomycetes</taxon>
        <taxon>Hypocreomycetidae</taxon>
        <taxon>Hypocreales</taxon>
        <taxon>Clavicipitaceae</taxon>
        <taxon>Metarhizium</taxon>
    </lineage>
</organism>
<keyword evidence="3" id="KW-1185">Reference proteome</keyword>
<gene>
    <name evidence="2" type="ORF">MAN_05633</name>
</gene>
<dbReference type="InterPro" id="IPR001509">
    <property type="entry name" value="Epimerase_deHydtase"/>
</dbReference>
<feature type="non-terminal residue" evidence="2">
    <location>
        <position position="1"/>
    </location>
</feature>
<dbReference type="VEuPathDB" id="FungiDB:MAN_05633"/>
<dbReference type="HOGENOM" id="CLU_061176_0_0_1"/>
<accession>A0A0B4GCE5</accession>
<dbReference type="PANTHER" id="PTHR48079:SF6">
    <property type="entry name" value="NAD(P)-BINDING DOMAIN-CONTAINING PROTEIN-RELATED"/>
    <property type="match status" value="1"/>
</dbReference>
<comment type="caution">
    <text evidence="2">The sequence shown here is derived from an EMBL/GenBank/DDBJ whole genome shotgun (WGS) entry which is preliminary data.</text>
</comment>
<dbReference type="Gene3D" id="3.40.50.720">
    <property type="entry name" value="NAD(P)-binding Rossmann-like Domain"/>
    <property type="match status" value="1"/>
</dbReference>
<dbReference type="AlphaFoldDB" id="A0A0B4GCE5"/>
<protein>
    <submittedName>
        <fullName evidence="2">Reductase</fullName>
    </submittedName>
</protein>
<dbReference type="SUPFAM" id="SSF51735">
    <property type="entry name" value="NAD(P)-binding Rossmann-fold domains"/>
    <property type="match status" value="1"/>
</dbReference>
<reference evidence="2 3" key="1">
    <citation type="journal article" date="2014" name="Proc. Natl. Acad. Sci. U.S.A.">
        <title>Trajectory and genomic determinants of fungal-pathogen speciation and host adaptation.</title>
        <authorList>
            <person name="Hu X."/>
            <person name="Xiao G."/>
            <person name="Zheng P."/>
            <person name="Shang Y."/>
            <person name="Su Y."/>
            <person name="Zhang X."/>
            <person name="Liu X."/>
            <person name="Zhan S."/>
            <person name="St Leger R.J."/>
            <person name="Wang C."/>
        </authorList>
    </citation>
    <scope>NUCLEOTIDE SEQUENCE [LARGE SCALE GENOMIC DNA]</scope>
    <source>
        <strain evidence="2 3">ARSEF 549</strain>
    </source>
</reference>
<dbReference type="Pfam" id="PF01370">
    <property type="entry name" value="Epimerase"/>
    <property type="match status" value="1"/>
</dbReference>
<sequence length="322" mass="34559">MKMLILGGTKFAGLHTAREAVSKGHDVTLFNRGTRPPPAGVTSKLGDRLAPNGYASLAGLAFDVAIDTWSSDPAAVQSAVDALGPRVRHYIYISTISVYDFKRGAAPHDESTPPWDPGDTDVPYIRDKLAGEAIVSGAGPAHTLIRPGVILGPEEWVWRLPWWLLRMERGGRTLAPGPRDSGLQFIDVRDLAAFTVLAAEKRLRGPYNAVSEKGHVSFGDFLDAANRVAGGRAELCWLEAETVVDAGVAPWVEMPLWLAPGDDAGVYSCDGRKARRAGLTVRPTGETIADTWAWVAELAERPGTAKVGLGPAKEKQVLDGYC</sequence>
<dbReference type="GO" id="GO:0005737">
    <property type="term" value="C:cytoplasm"/>
    <property type="evidence" value="ECO:0007669"/>
    <property type="project" value="TreeGrafter"/>
</dbReference>
<dbReference type="InterPro" id="IPR051783">
    <property type="entry name" value="NAD(P)-dependent_oxidoreduct"/>
</dbReference>